<dbReference type="InterPro" id="IPR036097">
    <property type="entry name" value="HisK_dim/P_sf"/>
</dbReference>
<keyword evidence="8" id="KW-1133">Transmembrane helix</keyword>
<keyword evidence="8" id="KW-0812">Transmembrane</keyword>
<feature type="transmembrane region" description="Helical" evidence="8">
    <location>
        <begin position="58"/>
        <end position="77"/>
    </location>
</feature>
<dbReference type="GO" id="GO:0016301">
    <property type="term" value="F:kinase activity"/>
    <property type="evidence" value="ECO:0007669"/>
    <property type="project" value="UniProtKB-KW"/>
</dbReference>
<keyword evidence="4" id="KW-0597">Phosphoprotein</keyword>
<evidence type="ECO:0000313" key="10">
    <source>
        <dbReference type="EMBL" id="GAA1921777.1"/>
    </source>
</evidence>
<evidence type="ECO:0000256" key="7">
    <source>
        <dbReference type="ARBA" id="ARBA00023012"/>
    </source>
</evidence>
<keyword evidence="11" id="KW-1185">Reference proteome</keyword>
<dbReference type="SUPFAM" id="SSF55785">
    <property type="entry name" value="PYP-like sensor domain (PAS domain)"/>
    <property type="match status" value="1"/>
</dbReference>
<dbReference type="InterPro" id="IPR050736">
    <property type="entry name" value="Sensor_HK_Regulatory"/>
</dbReference>
<dbReference type="CDD" id="cd00075">
    <property type="entry name" value="HATPase"/>
    <property type="match status" value="1"/>
</dbReference>
<evidence type="ECO:0000256" key="5">
    <source>
        <dbReference type="ARBA" id="ARBA00022679"/>
    </source>
</evidence>
<dbReference type="Pfam" id="PF08448">
    <property type="entry name" value="PAS_4"/>
    <property type="match status" value="1"/>
</dbReference>
<keyword evidence="8" id="KW-0472">Membrane</keyword>
<dbReference type="InterPro" id="IPR004358">
    <property type="entry name" value="Sig_transdc_His_kin-like_C"/>
</dbReference>
<dbReference type="Gene3D" id="1.10.287.130">
    <property type="match status" value="1"/>
</dbReference>
<comment type="catalytic activity">
    <reaction evidence="1">
        <text>ATP + protein L-histidine = ADP + protein N-phospho-L-histidine.</text>
        <dbReference type="EC" id="2.7.13.3"/>
    </reaction>
</comment>
<dbReference type="InterPro" id="IPR005467">
    <property type="entry name" value="His_kinase_dom"/>
</dbReference>
<keyword evidence="7" id="KW-0902">Two-component regulatory system</keyword>
<dbReference type="Pfam" id="PF00512">
    <property type="entry name" value="HisKA"/>
    <property type="match status" value="1"/>
</dbReference>
<comment type="caution">
    <text evidence="10">The sequence shown here is derived from an EMBL/GenBank/DDBJ whole genome shotgun (WGS) entry which is preliminary data.</text>
</comment>
<dbReference type="InterPro" id="IPR013656">
    <property type="entry name" value="PAS_4"/>
</dbReference>
<feature type="domain" description="Histidine kinase" evidence="9">
    <location>
        <begin position="339"/>
        <end position="555"/>
    </location>
</feature>
<dbReference type="InterPro" id="IPR035965">
    <property type="entry name" value="PAS-like_dom_sf"/>
</dbReference>
<name>A0ABN2PH51_9MICC</name>
<keyword evidence="5" id="KW-0808">Transferase</keyword>
<dbReference type="Gene3D" id="3.30.565.10">
    <property type="entry name" value="Histidine kinase-like ATPase, C-terminal domain"/>
    <property type="match status" value="1"/>
</dbReference>
<comment type="subcellular location">
    <subcellularLocation>
        <location evidence="2">Cell membrane</location>
    </subcellularLocation>
</comment>
<accession>A0ABN2PH51</accession>
<dbReference type="SUPFAM" id="SSF55874">
    <property type="entry name" value="ATPase domain of HSP90 chaperone/DNA topoisomerase II/histidine kinase"/>
    <property type="match status" value="1"/>
</dbReference>
<evidence type="ECO:0000256" key="3">
    <source>
        <dbReference type="ARBA" id="ARBA00012438"/>
    </source>
</evidence>
<proteinExistence type="predicted"/>
<feature type="transmembrane region" description="Helical" evidence="8">
    <location>
        <begin position="107"/>
        <end position="126"/>
    </location>
</feature>
<evidence type="ECO:0000259" key="9">
    <source>
        <dbReference type="PROSITE" id="PS50109"/>
    </source>
</evidence>
<dbReference type="InterPro" id="IPR036890">
    <property type="entry name" value="HATPase_C_sf"/>
</dbReference>
<evidence type="ECO:0000313" key="11">
    <source>
        <dbReference type="Proteomes" id="UP001500784"/>
    </source>
</evidence>
<evidence type="ECO:0000256" key="8">
    <source>
        <dbReference type="SAM" id="Phobius"/>
    </source>
</evidence>
<evidence type="ECO:0000256" key="6">
    <source>
        <dbReference type="ARBA" id="ARBA00022777"/>
    </source>
</evidence>
<dbReference type="Gene3D" id="3.30.450.20">
    <property type="entry name" value="PAS domain"/>
    <property type="match status" value="1"/>
</dbReference>
<dbReference type="PANTHER" id="PTHR43711:SF1">
    <property type="entry name" value="HISTIDINE KINASE 1"/>
    <property type="match status" value="1"/>
</dbReference>
<dbReference type="SUPFAM" id="SSF47384">
    <property type="entry name" value="Homodimeric domain of signal transducing histidine kinase"/>
    <property type="match status" value="1"/>
</dbReference>
<dbReference type="PANTHER" id="PTHR43711">
    <property type="entry name" value="TWO-COMPONENT HISTIDINE KINASE"/>
    <property type="match status" value="1"/>
</dbReference>
<dbReference type="CDD" id="cd00082">
    <property type="entry name" value="HisKA"/>
    <property type="match status" value="1"/>
</dbReference>
<reference evidence="10 11" key="1">
    <citation type="journal article" date="2019" name="Int. J. Syst. Evol. Microbiol.">
        <title>The Global Catalogue of Microorganisms (GCM) 10K type strain sequencing project: providing services to taxonomists for standard genome sequencing and annotation.</title>
        <authorList>
            <consortium name="The Broad Institute Genomics Platform"/>
            <consortium name="The Broad Institute Genome Sequencing Center for Infectious Disease"/>
            <person name="Wu L."/>
            <person name="Ma J."/>
        </authorList>
    </citation>
    <scope>NUCLEOTIDE SEQUENCE [LARGE SCALE GENOMIC DNA]</scope>
    <source>
        <strain evidence="10 11">JCM 13316</strain>
    </source>
</reference>
<dbReference type="InterPro" id="IPR003661">
    <property type="entry name" value="HisK_dim/P_dom"/>
</dbReference>
<feature type="transmembrane region" description="Helical" evidence="8">
    <location>
        <begin position="83"/>
        <end position="100"/>
    </location>
</feature>
<dbReference type="SMART" id="SM00388">
    <property type="entry name" value="HisKA"/>
    <property type="match status" value="1"/>
</dbReference>
<protein>
    <recommendedName>
        <fullName evidence="3">histidine kinase</fullName>
        <ecNumber evidence="3">2.7.13.3</ecNumber>
    </recommendedName>
</protein>
<feature type="transmembrane region" description="Helical" evidence="8">
    <location>
        <begin position="25"/>
        <end position="46"/>
    </location>
</feature>
<dbReference type="EC" id="2.7.13.3" evidence="3"/>
<evidence type="ECO:0000256" key="4">
    <source>
        <dbReference type="ARBA" id="ARBA00022553"/>
    </source>
</evidence>
<dbReference type="InterPro" id="IPR003594">
    <property type="entry name" value="HATPase_dom"/>
</dbReference>
<dbReference type="Proteomes" id="UP001500784">
    <property type="component" value="Unassembled WGS sequence"/>
</dbReference>
<dbReference type="Pfam" id="PF02518">
    <property type="entry name" value="HATPase_c"/>
    <property type="match status" value="1"/>
</dbReference>
<evidence type="ECO:0000256" key="1">
    <source>
        <dbReference type="ARBA" id="ARBA00000085"/>
    </source>
</evidence>
<organism evidence="10 11">
    <name type="scientific">Arthrobacter gandavensis</name>
    <dbReference type="NCBI Taxonomy" id="169960"/>
    <lineage>
        <taxon>Bacteria</taxon>
        <taxon>Bacillati</taxon>
        <taxon>Actinomycetota</taxon>
        <taxon>Actinomycetes</taxon>
        <taxon>Micrococcales</taxon>
        <taxon>Micrococcaceae</taxon>
        <taxon>Arthrobacter</taxon>
    </lineage>
</organism>
<sequence length="560" mass="60236">MSSFRVNALSLLGIRSNFHELSLRLRVAISQLPLFLAVLVSVPIVFMNKPSAFQDPAFLAGLALMTVLSVLSAALPWEKFFQPAYWIIPILDFAAIALLYRAVQPDVTGMLLLTVFPVFWLAWSGFAPRTASIITTAGSLLIIWSPLMGTQPSAQDFARSALVPVIMLLVHKAATVMTQDASEQHRALEAADRALKQSLQDSRRRARLLDAVLDTIDVGVVVLAKDGHVMLMNSRQLATHDLALPSNTGERTEADMHLYLPDGVTPMPADDRPVARAMRREAFSDVLVAVGRGAEQRAMAVSARPLTDDSGDFNGSVIAFGDVTDMLRALRAKEDFVASVSHELRTPLTSIIGYLDLAISESEERHGSDSLTASLSVAMRNAERLLVLVADLLTTAAGSVHLEPVDLSLRELAASAAWSAQPRADAAGVQLALDIPEDVCGSFDPVRVQQVLDNLLSNAIKYSPDGGTVTVRVRSEGELAVLEVRDQGMGMTEAEQGEAFNRFFRSAAVKKAAIPGVGLGLGITRDIVEAHGGRISVSSRLGLGTVFRVELPLTPRPAVA</sequence>
<dbReference type="EMBL" id="BAAALV010000007">
    <property type="protein sequence ID" value="GAA1921777.1"/>
    <property type="molecule type" value="Genomic_DNA"/>
</dbReference>
<evidence type="ECO:0000256" key="2">
    <source>
        <dbReference type="ARBA" id="ARBA00004236"/>
    </source>
</evidence>
<dbReference type="PRINTS" id="PR00344">
    <property type="entry name" value="BCTRLSENSOR"/>
</dbReference>
<keyword evidence="6 10" id="KW-0418">Kinase</keyword>
<dbReference type="RefSeq" id="WP_170287775.1">
    <property type="nucleotide sequence ID" value="NZ_BAAALV010000007.1"/>
</dbReference>
<dbReference type="SMART" id="SM00387">
    <property type="entry name" value="HATPase_c"/>
    <property type="match status" value="1"/>
</dbReference>
<dbReference type="PROSITE" id="PS50109">
    <property type="entry name" value="HIS_KIN"/>
    <property type="match status" value="1"/>
</dbReference>
<gene>
    <name evidence="10" type="ORF">GCM10009688_28470</name>
</gene>